<keyword evidence="5 7" id="KW-0472">Membrane</keyword>
<evidence type="ECO:0000256" key="3">
    <source>
        <dbReference type="ARBA" id="ARBA00022452"/>
    </source>
</evidence>
<keyword evidence="10" id="KW-1185">Reference proteome</keyword>
<comment type="caution">
    <text evidence="9">The sequence shown here is derived from an EMBL/GenBank/DDBJ whole genome shotgun (WGS) entry which is preliminary data.</text>
</comment>
<evidence type="ECO:0000256" key="1">
    <source>
        <dbReference type="ARBA" id="ARBA00004571"/>
    </source>
</evidence>
<dbReference type="EMBL" id="SAYW01000006">
    <property type="protein sequence ID" value="RWU05092.1"/>
    <property type="molecule type" value="Genomic_DNA"/>
</dbReference>
<dbReference type="SUPFAM" id="SSF49464">
    <property type="entry name" value="Carboxypeptidase regulatory domain-like"/>
    <property type="match status" value="1"/>
</dbReference>
<comment type="subcellular location">
    <subcellularLocation>
        <location evidence="1 7">Cell outer membrane</location>
        <topology evidence="1 7">Multi-pass membrane protein</topology>
    </subcellularLocation>
</comment>
<dbReference type="NCBIfam" id="TIGR04056">
    <property type="entry name" value="OMP_RagA_SusC"/>
    <property type="match status" value="1"/>
</dbReference>
<protein>
    <submittedName>
        <fullName evidence="9">SusC/RagA family TonB-linked outer membrane protein</fullName>
    </submittedName>
</protein>
<dbReference type="InterPro" id="IPR036942">
    <property type="entry name" value="Beta-barrel_TonB_sf"/>
</dbReference>
<evidence type="ECO:0000313" key="9">
    <source>
        <dbReference type="EMBL" id="RWU05092.1"/>
    </source>
</evidence>
<accession>A0A3S3QEG0</accession>
<reference evidence="9 10" key="1">
    <citation type="submission" date="2018-06" db="EMBL/GenBank/DDBJ databases">
        <title>Pedobacter endophyticus sp. nov., an endophytic bacterium isolated from a leaf of Triticum aestivum.</title>
        <authorList>
            <person name="Zhang L."/>
        </authorList>
    </citation>
    <scope>NUCLEOTIDE SEQUENCE [LARGE SCALE GENOMIC DNA]</scope>
    <source>
        <strain evidence="9 10">CM134L-2</strain>
    </source>
</reference>
<evidence type="ECO:0000256" key="5">
    <source>
        <dbReference type="ARBA" id="ARBA00023136"/>
    </source>
</evidence>
<dbReference type="InterPro" id="IPR012910">
    <property type="entry name" value="Plug_dom"/>
</dbReference>
<keyword evidence="6 7" id="KW-0998">Cell outer membrane</keyword>
<feature type="domain" description="TonB-dependent receptor plug" evidence="8">
    <location>
        <begin position="115"/>
        <end position="246"/>
    </location>
</feature>
<dbReference type="Pfam" id="PF07715">
    <property type="entry name" value="Plug"/>
    <property type="match status" value="1"/>
</dbReference>
<dbReference type="InterPro" id="IPR008969">
    <property type="entry name" value="CarboxyPept-like_regulatory"/>
</dbReference>
<dbReference type="InterPro" id="IPR039426">
    <property type="entry name" value="TonB-dep_rcpt-like"/>
</dbReference>
<dbReference type="InterPro" id="IPR023997">
    <property type="entry name" value="TonB-dep_OMP_SusC/RagA_CS"/>
</dbReference>
<evidence type="ECO:0000256" key="2">
    <source>
        <dbReference type="ARBA" id="ARBA00022448"/>
    </source>
</evidence>
<dbReference type="InterPro" id="IPR023996">
    <property type="entry name" value="TonB-dep_OMP_SusC/RagA"/>
</dbReference>
<dbReference type="SUPFAM" id="SSF56935">
    <property type="entry name" value="Porins"/>
    <property type="match status" value="1"/>
</dbReference>
<evidence type="ECO:0000313" key="10">
    <source>
        <dbReference type="Proteomes" id="UP000284120"/>
    </source>
</evidence>
<dbReference type="AlphaFoldDB" id="A0A3S3QEG0"/>
<dbReference type="OrthoDB" id="9768177at2"/>
<evidence type="ECO:0000256" key="7">
    <source>
        <dbReference type="PROSITE-ProRule" id="PRU01360"/>
    </source>
</evidence>
<organism evidence="9 10">
    <name type="scientific">Pedobacter chitinilyticus</name>
    <dbReference type="NCBI Taxonomy" id="2233776"/>
    <lineage>
        <taxon>Bacteria</taxon>
        <taxon>Pseudomonadati</taxon>
        <taxon>Bacteroidota</taxon>
        <taxon>Sphingobacteriia</taxon>
        <taxon>Sphingobacteriales</taxon>
        <taxon>Sphingobacteriaceae</taxon>
        <taxon>Pedobacter</taxon>
    </lineage>
</organism>
<keyword evidence="4 7" id="KW-0812">Transmembrane</keyword>
<name>A0A3S3QEG0_9SPHI</name>
<keyword evidence="2 7" id="KW-0813">Transport</keyword>
<proteinExistence type="inferred from homology"/>
<dbReference type="Gene3D" id="2.170.130.10">
    <property type="entry name" value="TonB-dependent receptor, plug domain"/>
    <property type="match status" value="1"/>
</dbReference>
<dbReference type="GO" id="GO:0009279">
    <property type="term" value="C:cell outer membrane"/>
    <property type="evidence" value="ECO:0007669"/>
    <property type="project" value="UniProtKB-SubCell"/>
</dbReference>
<evidence type="ECO:0000256" key="4">
    <source>
        <dbReference type="ARBA" id="ARBA00022692"/>
    </source>
</evidence>
<dbReference type="Gene3D" id="2.40.170.20">
    <property type="entry name" value="TonB-dependent receptor, beta-barrel domain"/>
    <property type="match status" value="1"/>
</dbReference>
<gene>
    <name evidence="9" type="ORF">DPV69_18090</name>
</gene>
<dbReference type="NCBIfam" id="TIGR04057">
    <property type="entry name" value="SusC_RagA_signa"/>
    <property type="match status" value="1"/>
</dbReference>
<evidence type="ECO:0000259" key="8">
    <source>
        <dbReference type="Pfam" id="PF07715"/>
    </source>
</evidence>
<dbReference type="InterPro" id="IPR037066">
    <property type="entry name" value="Plug_dom_sf"/>
</dbReference>
<evidence type="ECO:0000256" key="6">
    <source>
        <dbReference type="ARBA" id="ARBA00023237"/>
    </source>
</evidence>
<dbReference type="Proteomes" id="UP000284120">
    <property type="component" value="Unassembled WGS sequence"/>
</dbReference>
<keyword evidence="3 7" id="KW-1134">Transmembrane beta strand</keyword>
<dbReference type="PROSITE" id="PS52016">
    <property type="entry name" value="TONB_DEPENDENT_REC_3"/>
    <property type="match status" value="1"/>
</dbReference>
<comment type="similarity">
    <text evidence="7">Belongs to the TonB-dependent receptor family.</text>
</comment>
<sequence>MLMLAVLTAINAHAQTPKNITIKGVVVERANGLGIPSLVIMISGTQKSAGYTDSDGKFSVTVPEDAELVFRYMGFKTQSIKVKGKTDLKVQLVEDNATSLKQVQVIGYTPKTKEVTTGAAVTISGKDIQDVPEANLISLLQGKVAGLNIQNNTGSPGARGSIFVRGLSSIDVQGSGNNAFLTPTSPLFVIDGVPIDANTDYEYGFSGGGPGISPLSLIPAEDVEEITVLRDAQATSLYGSQGAYGVILITTKRGKSKTPIIQYTSNVFINTPPNLKEVLGGNGERTLRIWQINTFGKDIYSARQTIDNAPFLADSLNAFYNNSTNWQDLFYRTTFNQTHNISASGGDDNFNYKVNMGYYDENGIIKNTGFKRYSLNMNTRYRPNAKISFNANISTNLGNRQNGSGNGVLQTGIASAASASSLLPGPSLFNGNAALGALITENDNKTGNLKAVVEGKYEFIKSLTATSTFSYDYNTGTVETFTPAILGNNVAKVYSYNDKRSTLYNRNMLNFSKTIKKHSINAFVFNEMYIRNFQAHAINNEQTTNDQYQGPVGSTGATSKSGILDNYFDLRSVAFASQVAYDFDKKYVVELSYRLDGLSTSGPNAPWSKNPSVGLRWNFNKENFLTLSKWLDYGSLRASWGKNIVPTGSVFDAFGTYDYTGFYNGNQAVGVDFGTLPNISLVPTTTTQYNAGFDIGVLNGRLSLSFDTYYKMVDNQLRSKALPNMTGFANIKTNEVSLVNYGYELSATVRPLSKTSKVEWTLSFNGAINKDVLTSLPDGARQQLIEGGATGQAILYRLGRNSLTNILYNTKGVYSTTDAVAVDPATGMRYKTFNGTTTPVYFQGGDPYYADINGDYILDQRDLVPAGNSFPQITGGITSFIRYKEFSLNVNMSYTYKRDILNNALSSMFQNFANPLTATNLVPIEQFNYWRSAGDNATYPNPYDYLRFGNYSPTSNAGTQFLPFRYNQTLFQEDGSYLKINTITFSYTFNRNALKKIGVSSMRMYVTANNVYTFTSYSGPDPENVSDLGRDMSAGYPSRRSYSLGLNVQF</sequence>
<dbReference type="Pfam" id="PF13715">
    <property type="entry name" value="CarbopepD_reg_2"/>
    <property type="match status" value="1"/>
</dbReference>